<comment type="caution">
    <text evidence="7">The sequence shown here is derived from an EMBL/GenBank/DDBJ whole genome shotgun (WGS) entry which is preliminary data.</text>
</comment>
<dbReference type="GO" id="GO:0008270">
    <property type="term" value="F:zinc ion binding"/>
    <property type="evidence" value="ECO:0007669"/>
    <property type="project" value="UniProtKB-KW"/>
</dbReference>
<dbReference type="SUPFAM" id="SSF57716">
    <property type="entry name" value="Glucocorticoid receptor-like (DNA-binding domain)"/>
    <property type="match status" value="1"/>
</dbReference>
<feature type="zinc finger region" description="dksA C4-type" evidence="4">
    <location>
        <begin position="64"/>
        <end position="88"/>
    </location>
</feature>
<accession>A0A3E0VC66</accession>
<evidence type="ECO:0000259" key="6">
    <source>
        <dbReference type="Pfam" id="PF01258"/>
    </source>
</evidence>
<feature type="domain" description="Zinc finger DksA/TraR C4-type" evidence="6">
    <location>
        <begin position="59"/>
        <end position="90"/>
    </location>
</feature>
<reference evidence="7 8" key="1">
    <citation type="submission" date="2017-04" db="EMBL/GenBank/DDBJ databases">
        <title>Comparative genome analysis of Subtercola boreus.</title>
        <authorList>
            <person name="Cho Y.-J."/>
            <person name="Cho A."/>
            <person name="Kim O.-S."/>
            <person name="Lee J.-I."/>
        </authorList>
    </citation>
    <scope>NUCLEOTIDE SEQUENCE [LARGE SCALE GENOMIC DNA]</scope>
    <source>
        <strain evidence="7 8">P27444</strain>
    </source>
</reference>
<organism evidence="7 8">
    <name type="scientific">Subtercola boreus</name>
    <dbReference type="NCBI Taxonomy" id="120213"/>
    <lineage>
        <taxon>Bacteria</taxon>
        <taxon>Bacillati</taxon>
        <taxon>Actinomycetota</taxon>
        <taxon>Actinomycetes</taxon>
        <taxon>Micrococcales</taxon>
        <taxon>Microbacteriaceae</taxon>
        <taxon>Subtercola</taxon>
    </lineage>
</organism>
<evidence type="ECO:0000256" key="3">
    <source>
        <dbReference type="ARBA" id="ARBA00022833"/>
    </source>
</evidence>
<sequence length="92" mass="9581">MTGSLADVREARSDASADDEHDPEGPTLSSEWSRIAGVTDELERSVAATGAALERLAAGTFGTCIRCGRQIGFGRLDARPSAALCITCARLA</sequence>
<dbReference type="OrthoDB" id="1121111at2"/>
<keyword evidence="1" id="KW-0479">Metal-binding</keyword>
<name>A0A3E0VC66_9MICO</name>
<dbReference type="InterPro" id="IPR000962">
    <property type="entry name" value="Znf_DskA_TraR"/>
</dbReference>
<evidence type="ECO:0000256" key="2">
    <source>
        <dbReference type="ARBA" id="ARBA00022771"/>
    </source>
</evidence>
<feature type="region of interest" description="Disordered" evidence="5">
    <location>
        <begin position="1"/>
        <end position="34"/>
    </location>
</feature>
<evidence type="ECO:0000313" key="8">
    <source>
        <dbReference type="Proteomes" id="UP000256709"/>
    </source>
</evidence>
<dbReference type="AlphaFoldDB" id="A0A3E0VC66"/>
<dbReference type="Pfam" id="PF01258">
    <property type="entry name" value="zf-dskA_traR"/>
    <property type="match status" value="1"/>
</dbReference>
<evidence type="ECO:0000313" key="7">
    <source>
        <dbReference type="EMBL" id="RFA06980.1"/>
    </source>
</evidence>
<evidence type="ECO:0000256" key="1">
    <source>
        <dbReference type="ARBA" id="ARBA00022723"/>
    </source>
</evidence>
<keyword evidence="2" id="KW-0863">Zinc-finger</keyword>
<proteinExistence type="predicted"/>
<dbReference type="EMBL" id="NBXA01000034">
    <property type="protein sequence ID" value="RFA06980.1"/>
    <property type="molecule type" value="Genomic_DNA"/>
</dbReference>
<protein>
    <recommendedName>
        <fullName evidence="6">Zinc finger DksA/TraR C4-type domain-containing protein</fullName>
    </recommendedName>
</protein>
<gene>
    <name evidence="7" type="ORF">B7R21_17625</name>
</gene>
<evidence type="ECO:0000256" key="5">
    <source>
        <dbReference type="SAM" id="MobiDB-lite"/>
    </source>
</evidence>
<dbReference type="Gene3D" id="1.20.120.910">
    <property type="entry name" value="DksA, coiled-coil domain"/>
    <property type="match status" value="1"/>
</dbReference>
<dbReference type="PANTHER" id="PTHR33823">
    <property type="entry name" value="RNA POLYMERASE-BINDING TRANSCRIPTION FACTOR DKSA-RELATED"/>
    <property type="match status" value="1"/>
</dbReference>
<dbReference type="PROSITE" id="PS51128">
    <property type="entry name" value="ZF_DKSA_2"/>
    <property type="match status" value="1"/>
</dbReference>
<keyword evidence="3" id="KW-0862">Zinc</keyword>
<dbReference type="Proteomes" id="UP000256709">
    <property type="component" value="Unassembled WGS sequence"/>
</dbReference>
<evidence type="ECO:0000256" key="4">
    <source>
        <dbReference type="PROSITE-ProRule" id="PRU00510"/>
    </source>
</evidence>